<evidence type="ECO:0000313" key="4">
    <source>
        <dbReference type="Proteomes" id="UP000600865"/>
    </source>
</evidence>
<feature type="region of interest" description="Disordered" evidence="1">
    <location>
        <begin position="93"/>
        <end position="112"/>
    </location>
</feature>
<dbReference type="AlphaFoldDB" id="A0A918KBD3"/>
<organism evidence="3 4">
    <name type="scientific">Litorimonas cladophorae</name>
    <dbReference type="NCBI Taxonomy" id="1220491"/>
    <lineage>
        <taxon>Bacteria</taxon>
        <taxon>Pseudomonadati</taxon>
        <taxon>Pseudomonadota</taxon>
        <taxon>Alphaproteobacteria</taxon>
        <taxon>Maricaulales</taxon>
        <taxon>Robiginitomaculaceae</taxon>
    </lineage>
</organism>
<sequence length="112" mass="12131">MPYTTFLKLTLCAGAMLILAGCATPATTTTAAAANTTAVATTPNGAEPMFTVNYVKAADAEADQICKEQEIVGSRFTRTLCGTAEQWEDVATENRKQFRDIHRRSSQQTRPN</sequence>
<comment type="caution">
    <text evidence="3">The sequence shown here is derived from an EMBL/GenBank/DDBJ whole genome shotgun (WGS) entry which is preliminary data.</text>
</comment>
<dbReference type="RefSeq" id="WP_189580166.1">
    <property type="nucleotide sequence ID" value="NZ_BMYV01000001.1"/>
</dbReference>
<proteinExistence type="predicted"/>
<feature type="signal peptide" evidence="2">
    <location>
        <begin position="1"/>
        <end position="28"/>
    </location>
</feature>
<reference evidence="3 4" key="1">
    <citation type="journal article" date="2014" name="Int. J. Syst. Evol. Microbiol.">
        <title>Complete genome sequence of Corynebacterium casei LMG S-19264T (=DSM 44701T), isolated from a smear-ripened cheese.</title>
        <authorList>
            <consortium name="US DOE Joint Genome Institute (JGI-PGF)"/>
            <person name="Walter F."/>
            <person name="Albersmeier A."/>
            <person name="Kalinowski J."/>
            <person name="Ruckert C."/>
        </authorList>
    </citation>
    <scope>NUCLEOTIDE SEQUENCE [LARGE SCALE GENOMIC DNA]</scope>
    <source>
        <strain evidence="3 4">KCTC 23968</strain>
    </source>
</reference>
<evidence type="ECO:0000256" key="1">
    <source>
        <dbReference type="SAM" id="MobiDB-lite"/>
    </source>
</evidence>
<evidence type="ECO:0000256" key="2">
    <source>
        <dbReference type="SAM" id="SignalP"/>
    </source>
</evidence>
<evidence type="ECO:0008006" key="5">
    <source>
        <dbReference type="Google" id="ProtNLM"/>
    </source>
</evidence>
<name>A0A918KBD3_9PROT</name>
<feature type="chain" id="PRO_5036873077" description="Lipoprotein" evidence="2">
    <location>
        <begin position="29"/>
        <end position="112"/>
    </location>
</feature>
<keyword evidence="2" id="KW-0732">Signal</keyword>
<keyword evidence="4" id="KW-1185">Reference proteome</keyword>
<protein>
    <recommendedName>
        <fullName evidence="5">Lipoprotein</fullName>
    </recommendedName>
</protein>
<accession>A0A918KBD3</accession>
<gene>
    <name evidence="3" type="ORF">GCM10011309_02180</name>
</gene>
<dbReference type="EMBL" id="BMYV01000001">
    <property type="protein sequence ID" value="GGX56872.1"/>
    <property type="molecule type" value="Genomic_DNA"/>
</dbReference>
<dbReference type="Proteomes" id="UP000600865">
    <property type="component" value="Unassembled WGS sequence"/>
</dbReference>
<evidence type="ECO:0000313" key="3">
    <source>
        <dbReference type="EMBL" id="GGX56872.1"/>
    </source>
</evidence>